<name>A0AAV4RHB6_CAEEX</name>
<sequence length="117" mass="13510">MLADVKVQLLGRPLGVWKWVVQKSSEGKTGKSKPRQSYQKLRDISLLRRDVSGILLVPQTGTGVEPGDIWNVKISAVDNRTVWNDASKTKNEILSYFQFRKKELPTVFFFYSRFRFS</sequence>
<evidence type="ECO:0000313" key="2">
    <source>
        <dbReference type="Proteomes" id="UP001054945"/>
    </source>
</evidence>
<proteinExistence type="predicted"/>
<reference evidence="1 2" key="1">
    <citation type="submission" date="2021-06" db="EMBL/GenBank/DDBJ databases">
        <title>Caerostris extrusa draft genome.</title>
        <authorList>
            <person name="Kono N."/>
            <person name="Arakawa K."/>
        </authorList>
    </citation>
    <scope>NUCLEOTIDE SEQUENCE [LARGE SCALE GENOMIC DNA]</scope>
</reference>
<comment type="caution">
    <text evidence="1">The sequence shown here is derived from an EMBL/GenBank/DDBJ whole genome shotgun (WGS) entry which is preliminary data.</text>
</comment>
<dbReference type="Proteomes" id="UP001054945">
    <property type="component" value="Unassembled WGS sequence"/>
</dbReference>
<dbReference type="AlphaFoldDB" id="A0AAV4RHB6"/>
<accession>A0AAV4RHB6</accession>
<gene>
    <name evidence="1" type="ORF">CEXT_565021</name>
</gene>
<evidence type="ECO:0000313" key="1">
    <source>
        <dbReference type="EMBL" id="GIY21313.1"/>
    </source>
</evidence>
<organism evidence="1 2">
    <name type="scientific">Caerostris extrusa</name>
    <name type="common">Bark spider</name>
    <name type="synonym">Caerostris bankana</name>
    <dbReference type="NCBI Taxonomy" id="172846"/>
    <lineage>
        <taxon>Eukaryota</taxon>
        <taxon>Metazoa</taxon>
        <taxon>Ecdysozoa</taxon>
        <taxon>Arthropoda</taxon>
        <taxon>Chelicerata</taxon>
        <taxon>Arachnida</taxon>
        <taxon>Araneae</taxon>
        <taxon>Araneomorphae</taxon>
        <taxon>Entelegynae</taxon>
        <taxon>Araneoidea</taxon>
        <taxon>Araneidae</taxon>
        <taxon>Caerostris</taxon>
    </lineage>
</organism>
<keyword evidence="2" id="KW-1185">Reference proteome</keyword>
<dbReference type="EMBL" id="BPLR01008000">
    <property type="protein sequence ID" value="GIY21313.1"/>
    <property type="molecule type" value="Genomic_DNA"/>
</dbReference>
<protein>
    <submittedName>
        <fullName evidence="1">Uncharacterized protein</fullName>
    </submittedName>
</protein>